<evidence type="ECO:0000313" key="2">
    <source>
        <dbReference type="Proteomes" id="UP000649604"/>
    </source>
</evidence>
<sequence length="86" mass="9562">MAAIYGTVTFTDGSKSNGSIRISTSWSNENAFPKNGKYRLEFRTDPKRKITVYADGKKCRDVTVSGNDVRVDIRLEYTPLGGLKVV</sequence>
<accession>A0A9D5JT62</accession>
<organism evidence="1 2">
    <name type="scientific">candidate division KSB3 bacterium</name>
    <dbReference type="NCBI Taxonomy" id="2044937"/>
    <lineage>
        <taxon>Bacteria</taxon>
        <taxon>candidate division KSB3</taxon>
    </lineage>
</organism>
<evidence type="ECO:0000313" key="1">
    <source>
        <dbReference type="EMBL" id="MBD3323777.1"/>
    </source>
</evidence>
<reference evidence="1" key="1">
    <citation type="submission" date="2019-11" db="EMBL/GenBank/DDBJ databases">
        <title>Microbial mats filling the niche in hypersaline microbial mats.</title>
        <authorList>
            <person name="Wong H.L."/>
            <person name="Macleod F.I."/>
            <person name="White R.A. III"/>
            <person name="Burns B.P."/>
        </authorList>
    </citation>
    <scope>NUCLEOTIDE SEQUENCE</scope>
    <source>
        <strain evidence="1">Rbin_158</strain>
    </source>
</reference>
<dbReference type="EMBL" id="WJJP01000131">
    <property type="protein sequence ID" value="MBD3323777.1"/>
    <property type="molecule type" value="Genomic_DNA"/>
</dbReference>
<comment type="caution">
    <text evidence="1">The sequence shown here is derived from an EMBL/GenBank/DDBJ whole genome shotgun (WGS) entry which is preliminary data.</text>
</comment>
<proteinExistence type="predicted"/>
<protein>
    <submittedName>
        <fullName evidence="1">Uncharacterized protein</fullName>
    </submittedName>
</protein>
<dbReference type="Proteomes" id="UP000649604">
    <property type="component" value="Unassembled WGS sequence"/>
</dbReference>
<gene>
    <name evidence="1" type="ORF">GF339_04280</name>
</gene>
<dbReference type="AlphaFoldDB" id="A0A9D5JT62"/>
<name>A0A9D5JT62_9BACT</name>